<dbReference type="RefSeq" id="WP_046349678.1">
    <property type="nucleotide sequence ID" value="NZ_BBWU01000052.1"/>
</dbReference>
<dbReference type="STRING" id="1219043.SCH01S_52_00900"/>
<keyword evidence="4" id="KW-1185">Reference proteome</keyword>
<dbReference type="OrthoDB" id="7173339at2"/>
<keyword evidence="1" id="KW-1133">Transmembrane helix</keyword>
<feature type="transmembrane region" description="Helical" evidence="1">
    <location>
        <begin position="34"/>
        <end position="52"/>
    </location>
</feature>
<name>A0A0E9MT32_9SPHN</name>
<dbReference type="Gene3D" id="1.25.40.10">
    <property type="entry name" value="Tetratricopeptide repeat domain"/>
    <property type="match status" value="1"/>
</dbReference>
<reference evidence="3 4" key="1">
    <citation type="submission" date="2015-04" db="EMBL/GenBank/DDBJ databases">
        <title>Whole genome shotgun sequence of Sphingomonas changbaiensis NBRC 104936.</title>
        <authorList>
            <person name="Katano-Makiyama Y."/>
            <person name="Hosoyama A."/>
            <person name="Hashimoto M."/>
            <person name="Noguchi M."/>
            <person name="Tsuchikane K."/>
            <person name="Ohji S."/>
            <person name="Yamazoe A."/>
            <person name="Ichikawa N."/>
            <person name="Kimura A."/>
            <person name="Fujita N."/>
        </authorList>
    </citation>
    <scope>NUCLEOTIDE SEQUENCE [LARGE SCALE GENOMIC DNA]</scope>
    <source>
        <strain evidence="3 4">NBRC 104936</strain>
    </source>
</reference>
<evidence type="ECO:0000259" key="2">
    <source>
        <dbReference type="Pfam" id="PF09976"/>
    </source>
</evidence>
<keyword evidence="1" id="KW-0472">Membrane</keyword>
<proteinExistence type="predicted"/>
<dbReference type="InterPro" id="IPR011990">
    <property type="entry name" value="TPR-like_helical_dom_sf"/>
</dbReference>
<protein>
    <recommendedName>
        <fullName evidence="2">Ancillary SecYEG translocon subunit/Cell division coordinator CpoB TPR domain-containing protein</fullName>
    </recommendedName>
</protein>
<accession>A0A0E9MT32</accession>
<evidence type="ECO:0000313" key="4">
    <source>
        <dbReference type="Proteomes" id="UP000033202"/>
    </source>
</evidence>
<keyword evidence="1" id="KW-0812">Transmembrane</keyword>
<dbReference type="Proteomes" id="UP000033202">
    <property type="component" value="Unassembled WGS sequence"/>
</dbReference>
<dbReference type="Pfam" id="PF09976">
    <property type="entry name" value="TPR_21"/>
    <property type="match status" value="1"/>
</dbReference>
<feature type="domain" description="Ancillary SecYEG translocon subunit/Cell division coordinator CpoB TPR" evidence="2">
    <location>
        <begin position="27"/>
        <end position="197"/>
    </location>
</feature>
<evidence type="ECO:0000313" key="3">
    <source>
        <dbReference type="EMBL" id="GAO40907.1"/>
    </source>
</evidence>
<dbReference type="AlphaFoldDB" id="A0A0E9MT32"/>
<dbReference type="EMBL" id="BBWU01000052">
    <property type="protein sequence ID" value="GAO40907.1"/>
    <property type="molecule type" value="Genomic_DNA"/>
</dbReference>
<evidence type="ECO:0000256" key="1">
    <source>
        <dbReference type="SAM" id="Phobius"/>
    </source>
</evidence>
<comment type="caution">
    <text evidence="3">The sequence shown here is derived from an EMBL/GenBank/DDBJ whole genome shotgun (WGS) entry which is preliminary data.</text>
</comment>
<gene>
    <name evidence="3" type="ORF">SCH01S_52_00900</name>
</gene>
<organism evidence="3 4">
    <name type="scientific">Sphingomonas changbaiensis NBRC 104936</name>
    <dbReference type="NCBI Taxonomy" id="1219043"/>
    <lineage>
        <taxon>Bacteria</taxon>
        <taxon>Pseudomonadati</taxon>
        <taxon>Pseudomonadota</taxon>
        <taxon>Alphaproteobacteria</taxon>
        <taxon>Sphingomonadales</taxon>
        <taxon>Sphingomonadaceae</taxon>
        <taxon>Sphingomonas</taxon>
    </lineage>
</organism>
<dbReference type="InterPro" id="IPR018704">
    <property type="entry name" value="SecYEG/CpoB_TPR"/>
</dbReference>
<sequence length="233" mass="24853">MAVPPETNEAFLREVDEELRRDELARLWKRWGRALLALIVIGLIAFGAFLWWRDHQAKQAGVEGQELTAAIDQLSSGRIDQALPTLRALSKSPRGGYRAAAQLAIGAIDSQKKDPKAAIAAFAAVANDKDIGQPFRDLALIRQTTMEFDTLPPDQVIARMQPLAKKGSPWFGSAGELVAVAQLKAGRPTDAGAAFAALAADPAVPASIRSRAAQMASVLGVDINPAALPSLSR</sequence>